<dbReference type="AlphaFoldDB" id="A0A537J394"/>
<organism evidence="1 2">
    <name type="scientific">Candidatus Segetimicrobium genomatis</name>
    <dbReference type="NCBI Taxonomy" id="2569760"/>
    <lineage>
        <taxon>Bacteria</taxon>
        <taxon>Bacillati</taxon>
        <taxon>Candidatus Sysuimicrobiota</taxon>
        <taxon>Candidatus Sysuimicrobiia</taxon>
        <taxon>Candidatus Sysuimicrobiales</taxon>
        <taxon>Candidatus Segetimicrobiaceae</taxon>
        <taxon>Candidatus Segetimicrobium</taxon>
    </lineage>
</organism>
<evidence type="ECO:0008006" key="3">
    <source>
        <dbReference type="Google" id="ProtNLM"/>
    </source>
</evidence>
<name>A0A537J394_9BACT</name>
<dbReference type="SUPFAM" id="SSF82171">
    <property type="entry name" value="DPP6 N-terminal domain-like"/>
    <property type="match status" value="1"/>
</dbReference>
<dbReference type="Proteomes" id="UP000318093">
    <property type="component" value="Unassembled WGS sequence"/>
</dbReference>
<reference evidence="1 2" key="1">
    <citation type="journal article" date="2019" name="Nat. Microbiol.">
        <title>Mediterranean grassland soil C-N compound turnover is dependent on rainfall and depth, and is mediated by genomically divergent microorganisms.</title>
        <authorList>
            <person name="Diamond S."/>
            <person name="Andeer P.F."/>
            <person name="Li Z."/>
            <person name="Crits-Christoph A."/>
            <person name="Burstein D."/>
            <person name="Anantharaman K."/>
            <person name="Lane K.R."/>
            <person name="Thomas B.C."/>
            <person name="Pan C."/>
            <person name="Northen T.R."/>
            <person name="Banfield J.F."/>
        </authorList>
    </citation>
    <scope>NUCLEOTIDE SEQUENCE [LARGE SCALE GENOMIC DNA]</scope>
    <source>
        <strain evidence="1">NP_6</strain>
    </source>
</reference>
<accession>A0A537J394</accession>
<dbReference type="EMBL" id="VBAN01000457">
    <property type="protein sequence ID" value="TMI78024.1"/>
    <property type="molecule type" value="Genomic_DNA"/>
</dbReference>
<sequence>MPLSCARQARRSLWTFSARSTNAQSARAIRIHAGGGSGAWNTDARHHYSTEEPWNADQTLIAMDQPGGTPGLLFLDGSTYLPVMPQCANYNRRDDRWHPILPSARINADGALLEWFDVVKCRQVRSWTLPLPVSYLGLTNGNVSADGRFVALADQAANMFVVDMLINHIGPVASNAYNGWTATGVGISASGKYVWVHYSGDYSRIFDVDPNTLALTPHPESGPICHGVAADGFVYDLGHQDVGLNPFDNDEDVMVGQEHCGNAGQVVNGQLLGHVIMVRLRDGAITSLMAPANEAYAYHVSLRATRRPGWAYVSYYEGQEGRRFNQEVIAVPLDGSKTVERWAHLHTDTANCYRCEAHPVPSWDGLRLIFASTWSLDCDGGCGTQNIRQDYIVDRQP</sequence>
<evidence type="ECO:0000313" key="2">
    <source>
        <dbReference type="Proteomes" id="UP000318093"/>
    </source>
</evidence>
<proteinExistence type="predicted"/>
<gene>
    <name evidence="1" type="ORF">E6H03_12810</name>
</gene>
<protein>
    <recommendedName>
        <fullName evidence="3">WD40 repeat domain-containing protein</fullName>
    </recommendedName>
</protein>
<evidence type="ECO:0000313" key="1">
    <source>
        <dbReference type="EMBL" id="TMI78024.1"/>
    </source>
</evidence>
<comment type="caution">
    <text evidence="1">The sequence shown here is derived from an EMBL/GenBank/DDBJ whole genome shotgun (WGS) entry which is preliminary data.</text>
</comment>